<comment type="similarity">
    <text evidence="1">Belongs to the enoyl-CoA hydratase/isomerase family.</text>
</comment>
<dbReference type="Pfam" id="PF00378">
    <property type="entry name" value="ECH_1"/>
    <property type="match status" value="1"/>
</dbReference>
<sequence length="261" mass="27590">MEYRTLRLEIADGLATVTLERKDNPANALNARMAEELFDVSVRCGATDVRAVIVTAVGKMFCGGGDLAEMDAAEDKHAHLTRMATLLHAGLTGFARIDAPVVMAVNGTAGGGGFSLALSADYVIASDKAKFVSAYTASGLTPDGSSTYHLAKHVGLMRAKELLLTNRVLTAAEALDWGIVNKVVAPEAVMDEARAMAERFAAGPTRAFGGVKRLLDTAYSDGMETQLDRETRSIAGMMRTHDGPAGIAAFLAKQKPVFKGN</sequence>
<dbReference type="InParanoid" id="A0A1Y5TVQ2"/>
<dbReference type="InterPro" id="IPR014748">
    <property type="entry name" value="Enoyl-CoA_hydra_C"/>
</dbReference>
<dbReference type="Proteomes" id="UP000193200">
    <property type="component" value="Unassembled WGS sequence"/>
</dbReference>
<keyword evidence="4" id="KW-1185">Reference proteome</keyword>
<dbReference type="RefSeq" id="WP_085885054.1">
    <property type="nucleotide sequence ID" value="NZ_FWFR01000003.1"/>
</dbReference>
<name>A0A1Y5TVQ2_9PROT</name>
<dbReference type="PANTHER" id="PTHR11941:SF133">
    <property type="entry name" value="1,2-EPOXYPHENYLACETYL-COA ISOMERASE"/>
    <property type="match status" value="1"/>
</dbReference>
<dbReference type="GO" id="GO:0016829">
    <property type="term" value="F:lyase activity"/>
    <property type="evidence" value="ECO:0007669"/>
    <property type="project" value="UniProtKB-KW"/>
</dbReference>
<keyword evidence="3" id="KW-0378">Hydrolase</keyword>
<dbReference type="EMBL" id="FWFR01000003">
    <property type="protein sequence ID" value="SLN74429.1"/>
    <property type="molecule type" value="Genomic_DNA"/>
</dbReference>
<evidence type="ECO:0000313" key="4">
    <source>
        <dbReference type="Proteomes" id="UP000193200"/>
    </source>
</evidence>
<evidence type="ECO:0000256" key="2">
    <source>
        <dbReference type="ARBA" id="ARBA00023239"/>
    </source>
</evidence>
<dbReference type="EC" id="3.8.1.7" evidence="3"/>
<reference evidence="3 4" key="1">
    <citation type="submission" date="2017-03" db="EMBL/GenBank/DDBJ databases">
        <authorList>
            <person name="Afonso C.L."/>
            <person name="Miller P.J."/>
            <person name="Scott M.A."/>
            <person name="Spackman E."/>
            <person name="Goraichik I."/>
            <person name="Dimitrov K.M."/>
            <person name="Suarez D.L."/>
            <person name="Swayne D.E."/>
        </authorList>
    </citation>
    <scope>NUCLEOTIDE SEQUENCE [LARGE SCALE GENOMIC DNA]</scope>
    <source>
        <strain evidence="3 4">CECT 7691</strain>
    </source>
</reference>
<proteinExistence type="inferred from homology"/>
<dbReference type="Gene3D" id="1.10.12.10">
    <property type="entry name" value="Lyase 2-enoyl-coa Hydratase, Chain A, domain 2"/>
    <property type="match status" value="1"/>
</dbReference>
<accession>A0A1Y5TVQ2</accession>
<dbReference type="Gene3D" id="3.90.226.10">
    <property type="entry name" value="2-enoyl-CoA Hydratase, Chain A, domain 1"/>
    <property type="match status" value="1"/>
</dbReference>
<dbReference type="InterPro" id="IPR001753">
    <property type="entry name" value="Enoyl-CoA_hydra/iso"/>
</dbReference>
<gene>
    <name evidence="3" type="primary">fcbB2</name>
    <name evidence="3" type="ORF">OCH7691_03747</name>
</gene>
<dbReference type="GO" id="GO:0018787">
    <property type="term" value="F:4-chlorobenzoyl-CoA dehalogenase activity"/>
    <property type="evidence" value="ECO:0007669"/>
    <property type="project" value="UniProtKB-EC"/>
</dbReference>
<evidence type="ECO:0000313" key="3">
    <source>
        <dbReference type="EMBL" id="SLN74429.1"/>
    </source>
</evidence>
<keyword evidence="2" id="KW-0456">Lyase</keyword>
<dbReference type="OrthoDB" id="9781757at2"/>
<dbReference type="AlphaFoldDB" id="A0A1Y5TVQ2"/>
<dbReference type="InterPro" id="IPR029045">
    <property type="entry name" value="ClpP/crotonase-like_dom_sf"/>
</dbReference>
<dbReference type="CDD" id="cd06558">
    <property type="entry name" value="crotonase-like"/>
    <property type="match status" value="1"/>
</dbReference>
<dbReference type="PANTHER" id="PTHR11941">
    <property type="entry name" value="ENOYL-COA HYDRATASE-RELATED"/>
    <property type="match status" value="1"/>
</dbReference>
<dbReference type="SUPFAM" id="SSF52096">
    <property type="entry name" value="ClpP/crotonase"/>
    <property type="match status" value="1"/>
</dbReference>
<dbReference type="GO" id="GO:0006635">
    <property type="term" value="P:fatty acid beta-oxidation"/>
    <property type="evidence" value="ECO:0007669"/>
    <property type="project" value="TreeGrafter"/>
</dbReference>
<protein>
    <submittedName>
        <fullName evidence="3">4-chlorobenzoyl coenzyme A dehalogenase-2</fullName>
        <ecNumber evidence="3">3.8.1.7</ecNumber>
    </submittedName>
</protein>
<evidence type="ECO:0000256" key="1">
    <source>
        <dbReference type="ARBA" id="ARBA00005254"/>
    </source>
</evidence>
<organism evidence="3 4">
    <name type="scientific">Oceanibacterium hippocampi</name>
    <dbReference type="NCBI Taxonomy" id="745714"/>
    <lineage>
        <taxon>Bacteria</taxon>
        <taxon>Pseudomonadati</taxon>
        <taxon>Pseudomonadota</taxon>
        <taxon>Alphaproteobacteria</taxon>
        <taxon>Sneathiellales</taxon>
        <taxon>Sneathiellaceae</taxon>
        <taxon>Oceanibacterium</taxon>
    </lineage>
</organism>